<evidence type="ECO:0000313" key="1">
    <source>
        <dbReference type="EMBL" id="ANC50460.1"/>
    </source>
</evidence>
<dbReference type="EMBL" id="CP011310">
    <property type="protein sequence ID" value="ANC50460.1"/>
    <property type="molecule type" value="Genomic_DNA"/>
</dbReference>
<evidence type="ECO:0000313" key="2">
    <source>
        <dbReference type="Proteomes" id="UP000059113"/>
    </source>
</evidence>
<protein>
    <submittedName>
        <fullName evidence="1">Uncharacterized protein</fullName>
    </submittedName>
</protein>
<organism evidence="1 2">
    <name type="scientific">Aurantiacibacter atlanticus</name>
    <dbReference type="NCBI Taxonomy" id="1648404"/>
    <lineage>
        <taxon>Bacteria</taxon>
        <taxon>Pseudomonadati</taxon>
        <taxon>Pseudomonadota</taxon>
        <taxon>Alphaproteobacteria</taxon>
        <taxon>Sphingomonadales</taxon>
        <taxon>Erythrobacteraceae</taxon>
        <taxon>Aurantiacibacter</taxon>
    </lineage>
</organism>
<reference evidence="2" key="2">
    <citation type="submission" date="2015-04" db="EMBL/GenBank/DDBJ databases">
        <title>The complete genome sequence of Erythrobacter sp. s21-N3.</title>
        <authorList>
            <person name="Zhuang L."/>
            <person name="Liu Y."/>
            <person name="Shao Z."/>
        </authorList>
    </citation>
    <scope>NUCLEOTIDE SEQUENCE [LARGE SCALE GENOMIC DNA]</scope>
    <source>
        <strain evidence="2">s21-N3</strain>
    </source>
</reference>
<keyword evidence="2" id="KW-1185">Reference proteome</keyword>
<dbReference type="Proteomes" id="UP000059113">
    <property type="component" value="Chromosome"/>
</dbReference>
<dbReference type="AlphaFoldDB" id="A0A161IUA9"/>
<gene>
    <name evidence="1" type="ORF">CP97_14774</name>
</gene>
<proteinExistence type="predicted"/>
<dbReference type="STRING" id="1648404.CP97_14774"/>
<dbReference type="KEGG" id="ery:CP97_14774"/>
<reference evidence="1 2" key="1">
    <citation type="journal article" date="2015" name="Int. J. Syst. Evol. Microbiol.">
        <title>Erythrobacter atlanticus sp. nov., a bacterium from ocean sediment able to degrade polycyclic aromatic hydrocarbons.</title>
        <authorList>
            <person name="Zhuang L."/>
            <person name="Liu Y."/>
            <person name="Wang L."/>
            <person name="Wang W."/>
            <person name="Shao Z."/>
        </authorList>
    </citation>
    <scope>NUCLEOTIDE SEQUENCE [LARGE SCALE GENOMIC DNA]</scope>
    <source>
        <strain evidence="2">s21-N3</strain>
    </source>
</reference>
<sequence length="48" mass="5337">MQRRRVKLPSPTAICIDDVFRRYSCGELGKTRQRGAGDCATAGLRRVA</sequence>
<name>A0A161IUA9_9SPHN</name>
<accession>A0A161IUA9</accession>